<keyword evidence="3" id="KW-0472">Membrane</keyword>
<evidence type="ECO:0000256" key="3">
    <source>
        <dbReference type="SAM" id="Phobius"/>
    </source>
</evidence>
<reference evidence="4 5" key="1">
    <citation type="submission" date="2019-06" db="EMBL/GenBank/DDBJ databases">
        <title>Genomic Encyclopedia of Type Strains, Phase IV (KMG-V): Genome sequencing to study the core and pangenomes of soil and plant-associated prokaryotes.</title>
        <authorList>
            <person name="Whitman W."/>
        </authorList>
    </citation>
    <scope>NUCLEOTIDE SEQUENCE [LARGE SCALE GENOMIC DNA]</scope>
    <source>
        <strain evidence="4 5">BR 10556</strain>
    </source>
</reference>
<comment type="caution">
    <text evidence="4">The sequence shown here is derived from an EMBL/GenBank/DDBJ whole genome shotgun (WGS) entry which is preliminary data.</text>
</comment>
<keyword evidence="1" id="KW-0175">Coiled coil</keyword>
<keyword evidence="3" id="KW-0812">Transmembrane</keyword>
<sequence>MLNAADAGAAPDDPSDGPQIPHRADPEQAAAANGWPIATDRGADAPAFLTRSSGFGLQPPTREVSRRQNLPKALAARLDRLRRIWRGHLVQDAPNTAIPRRSGGIGGGTFALLTLLVLAICAGGLLALGRIRSLKTEIASLQRELLPLRERLASLEQAEKAKLAEIKAESEKSKALAENPFQQAPLTFSREEAQLIREYIKPAPPAGPTAPAVNVGDPVTGGTIPLPSPLAEKMPKLVGARFAIRNGAIIIVRRDSRKVDAVLPPY</sequence>
<keyword evidence="3" id="KW-1133">Transmembrane helix</keyword>
<evidence type="ECO:0000313" key="5">
    <source>
        <dbReference type="Proteomes" id="UP000315914"/>
    </source>
</evidence>
<proteinExistence type="predicted"/>
<dbReference type="OrthoDB" id="8228505at2"/>
<evidence type="ECO:0000256" key="2">
    <source>
        <dbReference type="SAM" id="MobiDB-lite"/>
    </source>
</evidence>
<dbReference type="RefSeq" id="WP_136615286.1">
    <property type="nucleotide sequence ID" value="NZ_LWIG01000012.1"/>
</dbReference>
<evidence type="ECO:0000313" key="4">
    <source>
        <dbReference type="EMBL" id="TWB72794.1"/>
    </source>
</evidence>
<feature type="compositionally biased region" description="Low complexity" evidence="2">
    <location>
        <begin position="1"/>
        <end position="18"/>
    </location>
</feature>
<evidence type="ECO:0000256" key="1">
    <source>
        <dbReference type="SAM" id="Coils"/>
    </source>
</evidence>
<dbReference type="AlphaFoldDB" id="A0A560JTH2"/>
<organism evidence="4 5">
    <name type="scientific">Bradyrhizobium sacchari</name>
    <dbReference type="NCBI Taxonomy" id="1399419"/>
    <lineage>
        <taxon>Bacteria</taxon>
        <taxon>Pseudomonadati</taxon>
        <taxon>Pseudomonadota</taxon>
        <taxon>Alphaproteobacteria</taxon>
        <taxon>Hyphomicrobiales</taxon>
        <taxon>Nitrobacteraceae</taxon>
        <taxon>Bradyrhizobium</taxon>
    </lineage>
</organism>
<keyword evidence="5" id="KW-1185">Reference proteome</keyword>
<gene>
    <name evidence="4" type="ORF">FBZ95_106509</name>
</gene>
<name>A0A560JTH2_9BRAD</name>
<feature type="coiled-coil region" evidence="1">
    <location>
        <begin position="131"/>
        <end position="158"/>
    </location>
</feature>
<dbReference type="Proteomes" id="UP000315914">
    <property type="component" value="Unassembled WGS sequence"/>
</dbReference>
<feature type="transmembrane region" description="Helical" evidence="3">
    <location>
        <begin position="105"/>
        <end position="128"/>
    </location>
</feature>
<protein>
    <submittedName>
        <fullName evidence="4">Uncharacterized protein</fullName>
    </submittedName>
</protein>
<accession>A0A560JTH2</accession>
<dbReference type="EMBL" id="VITW01000006">
    <property type="protein sequence ID" value="TWB72794.1"/>
    <property type="molecule type" value="Genomic_DNA"/>
</dbReference>
<feature type="region of interest" description="Disordered" evidence="2">
    <location>
        <begin position="1"/>
        <end position="32"/>
    </location>
</feature>